<keyword evidence="2" id="KW-0460">Magnesium</keyword>
<feature type="binding site" evidence="2">
    <location>
        <position position="97"/>
    </location>
    <ligand>
        <name>Mg(2+)</name>
        <dbReference type="ChEBI" id="CHEBI:18420"/>
        <label>1</label>
        <note>catalytic</note>
    </ligand>
</feature>
<keyword evidence="2" id="KW-0479">Metal-binding</keyword>
<accession>A0A1H5I5X6</accession>
<dbReference type="GO" id="GO:0007165">
    <property type="term" value="P:signal transduction"/>
    <property type="evidence" value="ECO:0007669"/>
    <property type="project" value="TreeGrafter"/>
</dbReference>
<feature type="binding site" evidence="2">
    <location>
        <position position="98"/>
    </location>
    <ligand>
        <name>Mg(2+)</name>
        <dbReference type="ChEBI" id="CHEBI:18420"/>
        <label>1</label>
        <note>catalytic</note>
    </ligand>
</feature>
<dbReference type="GO" id="GO:0046872">
    <property type="term" value="F:metal ion binding"/>
    <property type="evidence" value="ECO:0007669"/>
    <property type="project" value="UniProtKB-KW"/>
</dbReference>
<evidence type="ECO:0000256" key="1">
    <source>
        <dbReference type="ARBA" id="ARBA00009759"/>
    </source>
</evidence>
<sequence length="278" mass="31426">MRPLFKREHIPELEKCLYEARKQLRRYWAGTLAGLPNFDTGNKYWNNSQTQYDLDCQDILYNCLSNISMRITIYSEENVSTVTFGDQGEFYLLIDPLDGTHNAALGFPAYTSSVALYHEGAYVFGWIYDISRDLVYTAALSEGAYLQSPVIVKRLQTRKVQRIEDMHISFHRPKDKREKAIIENIIWSAYKIRVYSCSSLEICLIAAGALDAFIDIDTPGHERSCDIAAAELILREAGGSLFDKTGHPRFSLPPSAASLLDNGTLIALSSEELIRLIL</sequence>
<dbReference type="CDD" id="cd01637">
    <property type="entry name" value="IMPase_like"/>
    <property type="match status" value="1"/>
</dbReference>
<dbReference type="InterPro" id="IPR000760">
    <property type="entry name" value="Inositol_monophosphatase-like"/>
</dbReference>
<comment type="similarity">
    <text evidence="1">Belongs to the inositol monophosphatase superfamily.</text>
</comment>
<evidence type="ECO:0000313" key="4">
    <source>
        <dbReference type="Proteomes" id="UP000183114"/>
    </source>
</evidence>
<dbReference type="Gene3D" id="3.30.540.10">
    <property type="entry name" value="Fructose-1,6-Bisphosphatase, subunit A, domain 1"/>
    <property type="match status" value="1"/>
</dbReference>
<organism evidence="3 4">
    <name type="scientific">Pseudomonas frederiksbergensis</name>
    <dbReference type="NCBI Taxonomy" id="104087"/>
    <lineage>
        <taxon>Bacteria</taxon>
        <taxon>Pseudomonadati</taxon>
        <taxon>Pseudomonadota</taxon>
        <taxon>Gammaproteobacteria</taxon>
        <taxon>Pseudomonadales</taxon>
        <taxon>Pseudomonadaceae</taxon>
        <taxon>Pseudomonas</taxon>
    </lineage>
</organism>
<dbReference type="Pfam" id="PF00459">
    <property type="entry name" value="Inositol_P"/>
    <property type="match status" value="1"/>
</dbReference>
<proteinExistence type="inferred from homology"/>
<feature type="binding site" evidence="2">
    <location>
        <position position="95"/>
    </location>
    <ligand>
        <name>Mg(2+)</name>
        <dbReference type="ChEBI" id="CHEBI:18420"/>
        <label>1</label>
        <note>catalytic</note>
    </ligand>
</feature>
<name>A0A1H5I5X6_9PSED</name>
<dbReference type="GO" id="GO:0006020">
    <property type="term" value="P:inositol metabolic process"/>
    <property type="evidence" value="ECO:0007669"/>
    <property type="project" value="TreeGrafter"/>
</dbReference>
<comment type="cofactor">
    <cofactor evidence="2">
        <name>Mg(2+)</name>
        <dbReference type="ChEBI" id="CHEBI:18420"/>
    </cofactor>
</comment>
<dbReference type="SUPFAM" id="SSF56655">
    <property type="entry name" value="Carbohydrate phosphatase"/>
    <property type="match status" value="1"/>
</dbReference>
<dbReference type="Gene3D" id="3.40.190.80">
    <property type="match status" value="1"/>
</dbReference>
<evidence type="ECO:0000313" key="3">
    <source>
        <dbReference type="EMBL" id="SEE35530.1"/>
    </source>
</evidence>
<dbReference type="PRINTS" id="PR00377">
    <property type="entry name" value="IMPHPHTASES"/>
</dbReference>
<dbReference type="PANTHER" id="PTHR20854:SF4">
    <property type="entry name" value="INOSITOL-1-MONOPHOSPHATASE-RELATED"/>
    <property type="match status" value="1"/>
</dbReference>
<protein>
    <submittedName>
        <fullName evidence="3">D-fructose 1,6-bisphosphatase</fullName>
    </submittedName>
</protein>
<reference evidence="3 4" key="1">
    <citation type="submission" date="2016-10" db="EMBL/GenBank/DDBJ databases">
        <authorList>
            <person name="de Groot N.N."/>
        </authorList>
    </citation>
    <scope>NUCLEOTIDE SEQUENCE [LARGE SCALE GENOMIC DNA]</scope>
    <source>
        <strain evidence="3 4">BS3655</strain>
    </source>
</reference>
<gene>
    <name evidence="3" type="ORF">SAMN04490185_5539</name>
</gene>
<dbReference type="EMBL" id="FNTF01000002">
    <property type="protein sequence ID" value="SEE35530.1"/>
    <property type="molecule type" value="Genomic_DNA"/>
</dbReference>
<dbReference type="GO" id="GO:0008934">
    <property type="term" value="F:inositol monophosphate 1-phosphatase activity"/>
    <property type="evidence" value="ECO:0007669"/>
    <property type="project" value="TreeGrafter"/>
</dbReference>
<feature type="binding site" evidence="2">
    <location>
        <position position="226"/>
    </location>
    <ligand>
        <name>Mg(2+)</name>
        <dbReference type="ChEBI" id="CHEBI:18420"/>
        <label>1</label>
        <note>catalytic</note>
    </ligand>
</feature>
<dbReference type="RefSeq" id="WP_074879302.1">
    <property type="nucleotide sequence ID" value="NZ_FNTF01000002.1"/>
</dbReference>
<feature type="binding site" evidence="2">
    <location>
        <position position="76"/>
    </location>
    <ligand>
        <name>Mg(2+)</name>
        <dbReference type="ChEBI" id="CHEBI:18420"/>
        <label>1</label>
        <note>catalytic</note>
    </ligand>
</feature>
<dbReference type="PANTHER" id="PTHR20854">
    <property type="entry name" value="INOSITOL MONOPHOSPHATASE"/>
    <property type="match status" value="1"/>
</dbReference>
<dbReference type="AlphaFoldDB" id="A0A1H5I5X6"/>
<evidence type="ECO:0000256" key="2">
    <source>
        <dbReference type="PIRSR" id="PIRSR600760-2"/>
    </source>
</evidence>
<dbReference type="Proteomes" id="UP000183114">
    <property type="component" value="Unassembled WGS sequence"/>
</dbReference>